<gene>
    <name evidence="1" type="ORF">STRAU_3379</name>
</gene>
<protein>
    <submittedName>
        <fullName evidence="1">Uncharacterized protein</fullName>
    </submittedName>
</protein>
<dbReference type="AlphaFoldDB" id="S3ZYQ6"/>
<reference evidence="1 2" key="1">
    <citation type="submission" date="2013-02" db="EMBL/GenBank/DDBJ databases">
        <title>Draft Genome Sequence of Streptomyces aurantiacus, Which Produces Setomimycin.</title>
        <authorList>
            <person name="Gruening B.A."/>
            <person name="Praeg A."/>
            <person name="Erxleben A."/>
            <person name="Guenther S."/>
            <person name="Mueller M."/>
        </authorList>
    </citation>
    <scope>NUCLEOTIDE SEQUENCE [LARGE SCALE GENOMIC DNA]</scope>
    <source>
        <strain evidence="1 2">JA 4570</strain>
    </source>
</reference>
<dbReference type="RefSeq" id="WP_016641506.1">
    <property type="nucleotide sequence ID" value="NZ_AOPZ01000151.1"/>
</dbReference>
<dbReference type="EMBL" id="AOPZ01000151">
    <property type="protein sequence ID" value="EPH43555.1"/>
    <property type="molecule type" value="Genomic_DNA"/>
</dbReference>
<evidence type="ECO:0000313" key="1">
    <source>
        <dbReference type="EMBL" id="EPH43555.1"/>
    </source>
</evidence>
<name>S3ZYQ6_9ACTN</name>
<dbReference type="Proteomes" id="UP000014629">
    <property type="component" value="Unassembled WGS sequence"/>
</dbReference>
<dbReference type="PATRIC" id="fig|1286094.4.peg.3344"/>
<organism evidence="1 2">
    <name type="scientific">Streptomyces aurantiacus JA 4570</name>
    <dbReference type="NCBI Taxonomy" id="1286094"/>
    <lineage>
        <taxon>Bacteria</taxon>
        <taxon>Bacillati</taxon>
        <taxon>Actinomycetota</taxon>
        <taxon>Actinomycetes</taxon>
        <taxon>Kitasatosporales</taxon>
        <taxon>Streptomycetaceae</taxon>
        <taxon>Streptomyces</taxon>
        <taxon>Streptomyces aurantiacus group</taxon>
    </lineage>
</organism>
<evidence type="ECO:0000313" key="2">
    <source>
        <dbReference type="Proteomes" id="UP000014629"/>
    </source>
</evidence>
<accession>S3ZYQ6</accession>
<keyword evidence="2" id="KW-1185">Reference proteome</keyword>
<comment type="caution">
    <text evidence="1">The sequence shown here is derived from an EMBL/GenBank/DDBJ whole genome shotgun (WGS) entry which is preliminary data.</text>
</comment>
<sequence>MKLPRTSHTDQPWRIHTLIRDFKAEDVRPYRTPGAGPDRELANKTVHTVYPALTRQWERAWRDRALRLPEGTSPQS</sequence>
<proteinExistence type="predicted"/>